<comment type="caution">
    <text evidence="2">The sequence shown here is derived from an EMBL/GenBank/DDBJ whole genome shotgun (WGS) entry which is preliminary data.</text>
</comment>
<evidence type="ECO:0000256" key="1">
    <source>
        <dbReference type="SAM" id="MobiDB-lite"/>
    </source>
</evidence>
<keyword evidence="3" id="KW-1185">Reference proteome</keyword>
<name>A0ABV3Y0V9_9ACTN</name>
<dbReference type="EMBL" id="JBFSHR010000011">
    <property type="protein sequence ID" value="MEX6429177.1"/>
    <property type="molecule type" value="Genomic_DNA"/>
</dbReference>
<dbReference type="Proteomes" id="UP001560267">
    <property type="component" value="Unassembled WGS sequence"/>
</dbReference>
<evidence type="ECO:0000313" key="3">
    <source>
        <dbReference type="Proteomes" id="UP001560267"/>
    </source>
</evidence>
<evidence type="ECO:0000313" key="2">
    <source>
        <dbReference type="EMBL" id="MEX6429177.1"/>
    </source>
</evidence>
<dbReference type="InterPro" id="IPR019734">
    <property type="entry name" value="TPR_rpt"/>
</dbReference>
<organism evidence="2 3">
    <name type="scientific">Ferrimicrobium acidiphilum</name>
    <dbReference type="NCBI Taxonomy" id="121039"/>
    <lineage>
        <taxon>Bacteria</taxon>
        <taxon>Bacillati</taxon>
        <taxon>Actinomycetota</taxon>
        <taxon>Acidimicrobiia</taxon>
        <taxon>Acidimicrobiales</taxon>
        <taxon>Acidimicrobiaceae</taxon>
        <taxon>Ferrimicrobium</taxon>
    </lineage>
</organism>
<proteinExistence type="predicted"/>
<feature type="compositionally biased region" description="Basic residues" evidence="1">
    <location>
        <begin position="42"/>
        <end position="55"/>
    </location>
</feature>
<feature type="region of interest" description="Disordered" evidence="1">
    <location>
        <begin position="23"/>
        <end position="56"/>
    </location>
</feature>
<feature type="compositionally biased region" description="Basic and acidic residues" evidence="1">
    <location>
        <begin position="25"/>
        <end position="34"/>
    </location>
</feature>
<dbReference type="InterPro" id="IPR011990">
    <property type="entry name" value="TPR-like_helical_dom_sf"/>
</dbReference>
<reference evidence="2 3" key="1">
    <citation type="submission" date="2024-07" db="EMBL/GenBank/DDBJ databases">
        <title>Draft Genome Sequence of Ferrimicrobium acidiphilum Strain YE2023, Isolated from a Pulp of Bioleach Reactor.</title>
        <authorList>
            <person name="Elkina Y.A."/>
            <person name="Bulaeva A.G."/>
            <person name="Beletsky A.V."/>
            <person name="Mardanov A.V."/>
        </authorList>
    </citation>
    <scope>NUCLEOTIDE SEQUENCE [LARGE SCALE GENOMIC DNA]</scope>
    <source>
        <strain evidence="2 3">YE2023</strain>
    </source>
</reference>
<protein>
    <submittedName>
        <fullName evidence="2">Tetratricopeptide repeat protein</fullName>
    </submittedName>
</protein>
<dbReference type="Gene3D" id="1.25.40.10">
    <property type="entry name" value="Tetratricopeptide repeat domain"/>
    <property type="match status" value="1"/>
</dbReference>
<dbReference type="Pfam" id="PF13174">
    <property type="entry name" value="TPR_6"/>
    <property type="match status" value="1"/>
</dbReference>
<dbReference type="SUPFAM" id="SSF48452">
    <property type="entry name" value="TPR-like"/>
    <property type="match status" value="1"/>
</dbReference>
<accession>A0ABV3Y0V9</accession>
<sequence length="246" mass="28038">MADGVSLELPVLRFHASRWLQQEGMRSETRERTTADTGLSHSKVRSQRPSMRTKSRSAMTQLLARAADAYERDRFEEALRITRRIDAMDPDEAEVLELMGLSLYRLGRYDAALRILRKIHKATESFDQVPVIMDCARALGRASELERWWLRLREASPAKEVIVEGRIVYAGALADQGKLSEAITLMEQGVAKERRASTLTSIRQRYLLAQLFERAGDVSGAREIYLQLFKEDHNLYDVAERLAGLT</sequence>
<gene>
    <name evidence="2" type="ORF">AB6A68_04910</name>
</gene>